<keyword evidence="5" id="KW-1185">Reference proteome</keyword>
<organism evidence="4 5">
    <name type="scientific">Shinella pollutisoli</name>
    <dbReference type="NCBI Taxonomy" id="2250594"/>
    <lineage>
        <taxon>Bacteria</taxon>
        <taxon>Pseudomonadati</taxon>
        <taxon>Pseudomonadota</taxon>
        <taxon>Alphaproteobacteria</taxon>
        <taxon>Hyphomicrobiales</taxon>
        <taxon>Rhizobiaceae</taxon>
        <taxon>Shinella</taxon>
    </lineage>
</organism>
<comment type="similarity">
    <text evidence="1">Belongs to the UPF0423 family.</text>
</comment>
<dbReference type="PIRSF" id="PIRSF017018">
    <property type="entry name" value="Tp34"/>
    <property type="match status" value="1"/>
</dbReference>
<evidence type="ECO:0000256" key="3">
    <source>
        <dbReference type="SAM" id="SignalP"/>
    </source>
</evidence>
<keyword evidence="2 3" id="KW-0732">Signal</keyword>
<gene>
    <name evidence="4" type="ORF">ACFOHH_09640</name>
</gene>
<dbReference type="Proteomes" id="UP001595377">
    <property type="component" value="Unassembled WGS sequence"/>
</dbReference>
<accession>A0ABV7DEN3</accession>
<dbReference type="EMBL" id="JBHRSP010000015">
    <property type="protein sequence ID" value="MFC3073364.1"/>
    <property type="molecule type" value="Genomic_DNA"/>
</dbReference>
<dbReference type="Gene3D" id="2.60.40.2480">
    <property type="entry name" value="Periplasmic metal-binding protein Tp34-type"/>
    <property type="match status" value="1"/>
</dbReference>
<name>A0ABV7DEN3_9HYPH</name>
<protein>
    <submittedName>
        <fullName evidence="4">Iron transporter</fullName>
    </submittedName>
</protein>
<dbReference type="Pfam" id="PF10634">
    <property type="entry name" value="Iron_transport"/>
    <property type="match status" value="1"/>
</dbReference>
<evidence type="ECO:0000256" key="2">
    <source>
        <dbReference type="ARBA" id="ARBA00022729"/>
    </source>
</evidence>
<dbReference type="InterPro" id="IPR018470">
    <property type="entry name" value="Metal-bd_Tp34-typ"/>
</dbReference>
<evidence type="ECO:0000313" key="4">
    <source>
        <dbReference type="EMBL" id="MFC3073364.1"/>
    </source>
</evidence>
<dbReference type="InterPro" id="IPR038482">
    <property type="entry name" value="Tp34-type_sf"/>
</dbReference>
<evidence type="ECO:0000313" key="5">
    <source>
        <dbReference type="Proteomes" id="UP001595377"/>
    </source>
</evidence>
<reference evidence="5" key="1">
    <citation type="journal article" date="2019" name="Int. J. Syst. Evol. Microbiol.">
        <title>The Global Catalogue of Microorganisms (GCM) 10K type strain sequencing project: providing services to taxonomists for standard genome sequencing and annotation.</title>
        <authorList>
            <consortium name="The Broad Institute Genomics Platform"/>
            <consortium name="The Broad Institute Genome Sequencing Center for Infectious Disease"/>
            <person name="Wu L."/>
            <person name="Ma J."/>
        </authorList>
    </citation>
    <scope>NUCLEOTIDE SEQUENCE [LARGE SCALE GENOMIC DNA]</scope>
    <source>
        <strain evidence="5">KCTC 52677</strain>
    </source>
</reference>
<feature type="signal peptide" evidence="3">
    <location>
        <begin position="1"/>
        <end position="24"/>
    </location>
</feature>
<comment type="caution">
    <text evidence="4">The sequence shown here is derived from an EMBL/GenBank/DDBJ whole genome shotgun (WGS) entry which is preliminary data.</text>
</comment>
<dbReference type="RefSeq" id="WP_257311562.1">
    <property type="nucleotide sequence ID" value="NZ_JANFDG010000001.1"/>
</dbReference>
<evidence type="ECO:0000256" key="1">
    <source>
        <dbReference type="ARBA" id="ARBA00010013"/>
    </source>
</evidence>
<proteinExistence type="inferred from homology"/>
<sequence length="181" mass="19103">MRAFRLLALAGTGLLGLTLSSAFGAEYPIGTPQLAGGMEIAAVYLQPIEMEPESMMAPAAETDIHLEADIHALADNTNGFAEGDWMPNLAIEYRLAKPEDGWTASGTLMPMVASDGPHYGDNVKLSGPGRYTLEFVVTAGGGGHGQFGRHVDKETGVAPWPEPITVSYEFVFAGTGKKGGY</sequence>
<feature type="chain" id="PRO_5045573046" evidence="3">
    <location>
        <begin position="25"/>
        <end position="181"/>
    </location>
</feature>